<dbReference type="HAMAP" id="MF_01006">
    <property type="entry name" value="Undec_diphosphatase"/>
    <property type="match status" value="1"/>
</dbReference>
<proteinExistence type="inferred from homology"/>
<dbReference type="GO" id="GO:0050380">
    <property type="term" value="F:undecaprenyl-diphosphatase activity"/>
    <property type="evidence" value="ECO:0007669"/>
    <property type="project" value="UniProtKB-UniRule"/>
</dbReference>
<organism evidence="18 19">
    <name type="scientific">Paenibacillus prosopidis</name>
    <dbReference type="NCBI Taxonomy" id="630520"/>
    <lineage>
        <taxon>Bacteria</taxon>
        <taxon>Bacillati</taxon>
        <taxon>Bacillota</taxon>
        <taxon>Bacilli</taxon>
        <taxon>Bacillales</taxon>
        <taxon>Paenibacillaceae</taxon>
        <taxon>Paenibacillus</taxon>
    </lineage>
</organism>
<dbReference type="Pfam" id="PF02673">
    <property type="entry name" value="BacA"/>
    <property type="match status" value="1"/>
</dbReference>
<comment type="caution">
    <text evidence="18">The sequence shown here is derived from an EMBL/GenBank/DDBJ whole genome shotgun (WGS) entry which is preliminary data.</text>
</comment>
<evidence type="ECO:0000256" key="12">
    <source>
        <dbReference type="ARBA" id="ARBA00023251"/>
    </source>
</evidence>
<comment type="similarity">
    <text evidence="2 17">Belongs to the UppP family.</text>
</comment>
<evidence type="ECO:0000313" key="19">
    <source>
        <dbReference type="Proteomes" id="UP000252415"/>
    </source>
</evidence>
<dbReference type="NCBIfam" id="NF001390">
    <property type="entry name" value="PRK00281.1-4"/>
    <property type="match status" value="1"/>
</dbReference>
<protein>
    <recommendedName>
        <fullName evidence="4 17">Undecaprenyl-diphosphatase</fullName>
        <ecNumber evidence="3 17">3.6.1.27</ecNumber>
    </recommendedName>
    <alternativeName>
        <fullName evidence="15 17">Bacitracin resistance protein</fullName>
    </alternativeName>
    <alternativeName>
        <fullName evidence="14 17">Undecaprenyl pyrophosphate phosphatase</fullName>
    </alternativeName>
</protein>
<reference evidence="18 19" key="1">
    <citation type="submission" date="2018-07" db="EMBL/GenBank/DDBJ databases">
        <title>Genomic Encyclopedia of Type Strains, Phase III (KMG-III): the genomes of soil and plant-associated and newly described type strains.</title>
        <authorList>
            <person name="Whitman W."/>
        </authorList>
    </citation>
    <scope>NUCLEOTIDE SEQUENCE [LARGE SCALE GENOMIC DNA]</scope>
    <source>
        <strain evidence="18 19">CECT 7506</strain>
    </source>
</reference>
<evidence type="ECO:0000256" key="1">
    <source>
        <dbReference type="ARBA" id="ARBA00004651"/>
    </source>
</evidence>
<dbReference type="EMBL" id="QPJD01000002">
    <property type="protein sequence ID" value="RCW50832.1"/>
    <property type="molecule type" value="Genomic_DNA"/>
</dbReference>
<dbReference type="PANTHER" id="PTHR30622:SF3">
    <property type="entry name" value="UNDECAPRENYL-DIPHOSPHATASE"/>
    <property type="match status" value="1"/>
</dbReference>
<dbReference type="AlphaFoldDB" id="A0A368W658"/>
<dbReference type="GO" id="GO:0005886">
    <property type="term" value="C:plasma membrane"/>
    <property type="evidence" value="ECO:0007669"/>
    <property type="project" value="UniProtKB-SubCell"/>
</dbReference>
<dbReference type="InterPro" id="IPR003824">
    <property type="entry name" value="UppP"/>
</dbReference>
<evidence type="ECO:0000256" key="16">
    <source>
        <dbReference type="ARBA" id="ARBA00047594"/>
    </source>
</evidence>
<keyword evidence="9 17" id="KW-0573">Peptidoglycan synthesis</keyword>
<evidence type="ECO:0000256" key="9">
    <source>
        <dbReference type="ARBA" id="ARBA00022984"/>
    </source>
</evidence>
<feature type="transmembrane region" description="Helical" evidence="17">
    <location>
        <begin position="261"/>
        <end position="279"/>
    </location>
</feature>
<comment type="subcellular location">
    <subcellularLocation>
        <location evidence="1 17">Cell membrane</location>
        <topology evidence="1 17">Multi-pass membrane protein</topology>
    </subcellularLocation>
</comment>
<evidence type="ECO:0000256" key="4">
    <source>
        <dbReference type="ARBA" id="ARBA00021581"/>
    </source>
</evidence>
<evidence type="ECO:0000256" key="14">
    <source>
        <dbReference type="ARBA" id="ARBA00032707"/>
    </source>
</evidence>
<dbReference type="OrthoDB" id="9808289at2"/>
<feature type="transmembrane region" description="Helical" evidence="17">
    <location>
        <begin position="98"/>
        <end position="116"/>
    </location>
</feature>
<evidence type="ECO:0000256" key="3">
    <source>
        <dbReference type="ARBA" id="ARBA00012374"/>
    </source>
</evidence>
<keyword evidence="19" id="KW-1185">Reference proteome</keyword>
<dbReference type="GO" id="GO:0009252">
    <property type="term" value="P:peptidoglycan biosynthetic process"/>
    <property type="evidence" value="ECO:0007669"/>
    <property type="project" value="UniProtKB-KW"/>
</dbReference>
<keyword evidence="5 17" id="KW-1003">Cell membrane</keyword>
<keyword evidence="10 17" id="KW-1133">Transmembrane helix</keyword>
<comment type="miscellaneous">
    <text evidence="17">Bacitracin is thought to be involved in the inhibition of peptidoglycan synthesis by sequestering undecaprenyl diphosphate, thereby reducing the pool of lipid carrier available.</text>
</comment>
<feature type="transmembrane region" description="Helical" evidence="17">
    <location>
        <begin position="47"/>
        <end position="68"/>
    </location>
</feature>
<dbReference type="Proteomes" id="UP000252415">
    <property type="component" value="Unassembled WGS sequence"/>
</dbReference>
<dbReference type="GO" id="GO:0071555">
    <property type="term" value="P:cell wall organization"/>
    <property type="evidence" value="ECO:0007669"/>
    <property type="project" value="UniProtKB-KW"/>
</dbReference>
<evidence type="ECO:0000256" key="15">
    <source>
        <dbReference type="ARBA" id="ARBA00032932"/>
    </source>
</evidence>
<evidence type="ECO:0000256" key="2">
    <source>
        <dbReference type="ARBA" id="ARBA00010621"/>
    </source>
</evidence>
<keyword evidence="13 17" id="KW-0961">Cell wall biogenesis/degradation</keyword>
<keyword evidence="12 17" id="KW-0046">Antibiotic resistance</keyword>
<evidence type="ECO:0000256" key="5">
    <source>
        <dbReference type="ARBA" id="ARBA00022475"/>
    </source>
</evidence>
<evidence type="ECO:0000313" key="18">
    <source>
        <dbReference type="EMBL" id="RCW50832.1"/>
    </source>
</evidence>
<evidence type="ECO:0000256" key="11">
    <source>
        <dbReference type="ARBA" id="ARBA00023136"/>
    </source>
</evidence>
<feature type="transmembrane region" description="Helical" evidence="17">
    <location>
        <begin position="230"/>
        <end position="249"/>
    </location>
</feature>
<evidence type="ECO:0000256" key="10">
    <source>
        <dbReference type="ARBA" id="ARBA00022989"/>
    </source>
</evidence>
<keyword evidence="11 17" id="KW-0472">Membrane</keyword>
<evidence type="ECO:0000256" key="8">
    <source>
        <dbReference type="ARBA" id="ARBA00022960"/>
    </source>
</evidence>
<keyword evidence="6 17" id="KW-0812">Transmembrane</keyword>
<dbReference type="NCBIfam" id="TIGR00753">
    <property type="entry name" value="undec_PP_bacA"/>
    <property type="match status" value="1"/>
</dbReference>
<comment type="function">
    <text evidence="17">Catalyzes the dephosphorylation of undecaprenyl diphosphate (UPP). Confers resistance to bacitracin.</text>
</comment>
<evidence type="ECO:0000256" key="7">
    <source>
        <dbReference type="ARBA" id="ARBA00022801"/>
    </source>
</evidence>
<evidence type="ECO:0000256" key="6">
    <source>
        <dbReference type="ARBA" id="ARBA00022692"/>
    </source>
</evidence>
<dbReference type="EC" id="3.6.1.27" evidence="3 17"/>
<gene>
    <name evidence="17" type="primary">uppP</name>
    <name evidence="18" type="ORF">DFP97_10224</name>
</gene>
<comment type="catalytic activity">
    <reaction evidence="16 17">
        <text>di-trans,octa-cis-undecaprenyl diphosphate + H2O = di-trans,octa-cis-undecaprenyl phosphate + phosphate + H(+)</text>
        <dbReference type="Rhea" id="RHEA:28094"/>
        <dbReference type="ChEBI" id="CHEBI:15377"/>
        <dbReference type="ChEBI" id="CHEBI:15378"/>
        <dbReference type="ChEBI" id="CHEBI:43474"/>
        <dbReference type="ChEBI" id="CHEBI:58405"/>
        <dbReference type="ChEBI" id="CHEBI:60392"/>
        <dbReference type="EC" id="3.6.1.27"/>
    </reaction>
</comment>
<dbReference type="GO" id="GO:0008360">
    <property type="term" value="P:regulation of cell shape"/>
    <property type="evidence" value="ECO:0007669"/>
    <property type="project" value="UniProtKB-KW"/>
</dbReference>
<sequence>MDFLTILKAIILGIVEGITEFAPVSSTGHMIIVDGMWLQSEQFLTKYVANTFKIVIQLGSILAVVIIFRDRFIEMLGLRRGKQETGQGEAGQKGKLKLTHVIVGLIPAGVLGLLFEDYIDEHLFSIRTVLFGLVIGAVFMIIADKFRPSKLKAETVDQITYKQALTVGLIQCLSLWPGFSRSGSTISGGVLLGLSHRAASDFTFIMAVPIMAGASAISLAKNWQYITLEYLPFFIAGFISAFVFALISIRFFLKLINKIKLVPFAIYRIVLAVVIYIVYF</sequence>
<keyword evidence="7 17" id="KW-0378">Hydrolase</keyword>
<evidence type="ECO:0000256" key="17">
    <source>
        <dbReference type="HAMAP-Rule" id="MF_01006"/>
    </source>
</evidence>
<name>A0A368W658_9BACL</name>
<feature type="transmembrane region" description="Helical" evidence="17">
    <location>
        <begin position="202"/>
        <end position="224"/>
    </location>
</feature>
<dbReference type="PANTHER" id="PTHR30622">
    <property type="entry name" value="UNDECAPRENYL-DIPHOSPHATASE"/>
    <property type="match status" value="1"/>
</dbReference>
<evidence type="ECO:0000256" key="13">
    <source>
        <dbReference type="ARBA" id="ARBA00023316"/>
    </source>
</evidence>
<dbReference type="GO" id="GO:0046677">
    <property type="term" value="P:response to antibiotic"/>
    <property type="evidence" value="ECO:0007669"/>
    <property type="project" value="UniProtKB-UniRule"/>
</dbReference>
<accession>A0A368W658</accession>
<keyword evidence="8 17" id="KW-0133">Cell shape</keyword>
<feature type="transmembrane region" description="Helical" evidence="17">
    <location>
        <begin position="122"/>
        <end position="143"/>
    </location>
</feature>
<dbReference type="RefSeq" id="WP_114378360.1">
    <property type="nucleotide sequence ID" value="NZ_QPJD01000002.1"/>
</dbReference>